<feature type="domain" description="UCH37-like C-terminal" evidence="14">
    <location>
        <begin position="483"/>
        <end position="518"/>
    </location>
</feature>
<keyword evidence="6" id="KW-0833">Ubl conjugation pathway</keyword>
<comment type="catalytic activity">
    <reaction evidence="1">
        <text>Thiol-dependent hydrolysis of ester, thioester, amide, peptide and isopeptide bonds formed by the C-terminal Gly of ubiquitin (a 76-residue protein attached to proteins as an intracellular targeting signal).</text>
        <dbReference type="EC" id="3.4.19.12"/>
    </reaction>
</comment>
<dbReference type="Proteomes" id="UP001652625">
    <property type="component" value="Chromosome 14"/>
</dbReference>
<dbReference type="InterPro" id="IPR038765">
    <property type="entry name" value="Papain-like_cys_pep_sf"/>
</dbReference>
<accession>A0ABM4DGK7</accession>
<comment type="subcellular location">
    <subcellularLocation>
        <location evidence="2">Nucleus</location>
    </subcellularLocation>
</comment>
<evidence type="ECO:0000256" key="9">
    <source>
        <dbReference type="ARBA" id="ARBA00022853"/>
    </source>
</evidence>
<proteinExistence type="inferred from homology"/>
<evidence type="ECO:0000256" key="11">
    <source>
        <dbReference type="SAM" id="Coils"/>
    </source>
</evidence>
<keyword evidence="7 16" id="KW-0378">Hydrolase</keyword>
<evidence type="ECO:0000259" key="14">
    <source>
        <dbReference type="Pfam" id="PF18031"/>
    </source>
</evidence>
<keyword evidence="10" id="KW-0539">Nucleus</keyword>
<feature type="region of interest" description="Disordered" evidence="12">
    <location>
        <begin position="257"/>
        <end position="284"/>
    </location>
</feature>
<name>A0ABM4DGK7_HYDVU</name>
<gene>
    <name evidence="16" type="primary">LOC100212342</name>
</gene>
<evidence type="ECO:0000256" key="12">
    <source>
        <dbReference type="SAM" id="MobiDB-lite"/>
    </source>
</evidence>
<evidence type="ECO:0000313" key="16">
    <source>
        <dbReference type="RefSeq" id="XP_065673584.1"/>
    </source>
</evidence>
<dbReference type="GeneID" id="100212342"/>
<evidence type="ECO:0000313" key="15">
    <source>
        <dbReference type="Proteomes" id="UP001652625"/>
    </source>
</evidence>
<dbReference type="InterPro" id="IPR036959">
    <property type="entry name" value="Peptidase_C12_UCH_sf"/>
</dbReference>
<dbReference type="PANTHER" id="PTHR10589">
    <property type="entry name" value="UBIQUITIN CARBOXYL-TERMINAL HYDROLASE"/>
    <property type="match status" value="1"/>
</dbReference>
<evidence type="ECO:0000256" key="4">
    <source>
        <dbReference type="ARBA" id="ARBA00012759"/>
    </source>
</evidence>
<sequence>MEKKVYGLIFLFKWTEERKSRRKAAVVEENFVFDDSFIEDMFFAQQVIPNSCASHALLSVLLNIPDLNLGHTLKQLRDSTKGFDSETKGLAISNFRNIGIAHNNHGSPDFRKLERMKSVSTATRSMEAFHFVSYIPYKGRLLELDGLKPYPIDHGPWSSEENWTDKARQVIQDRIQLATGGELSHDIRYNLLAVVPEQREILKEKLAVLSHNKKVLIELFKNLASKESFVSELPSPSAMLKDYPPYHVDFPKIEVESSSTHSHSSSTVQGPECGSNVYSDSEDSSVDTYRTKSLLRGTSKPVIYIYGGSGGDTVNGGVNGVETMGAHLKNNTETSLKRTIIDSSNEFCDSGIKKQKQITNESILDSVDNNNKLLNENTCSLVNENFIIKKEELQDNNEINKLKIENETNNEVNENEKKDSAGLGIEIIADDADITSLLDQNKVERLSLDHLMKYQDKIKLQDVQKSMQDLDELYKSFQLSYKEELIKVEKYKVEDCRRRHDYDPFISTFLTMLADQGQIAEVLERQKGVVKNVVLNTKRNGLKKDIHNKKKTRAKSK</sequence>
<keyword evidence="9" id="KW-0156">Chromatin regulator</keyword>
<evidence type="ECO:0000256" key="8">
    <source>
        <dbReference type="ARBA" id="ARBA00022807"/>
    </source>
</evidence>
<dbReference type="GO" id="GO:0016787">
    <property type="term" value="F:hydrolase activity"/>
    <property type="evidence" value="ECO:0007669"/>
    <property type="project" value="UniProtKB-KW"/>
</dbReference>
<evidence type="ECO:0000256" key="6">
    <source>
        <dbReference type="ARBA" id="ARBA00022786"/>
    </source>
</evidence>
<dbReference type="EC" id="3.4.19.12" evidence="4"/>
<dbReference type="Gene3D" id="3.40.532.10">
    <property type="entry name" value="Peptidase C12, ubiquitin carboxyl-terminal hydrolase"/>
    <property type="match status" value="1"/>
</dbReference>
<organism evidence="15 16">
    <name type="scientific">Hydra vulgaris</name>
    <name type="common">Hydra</name>
    <name type="synonym">Hydra attenuata</name>
    <dbReference type="NCBI Taxonomy" id="6087"/>
    <lineage>
        <taxon>Eukaryota</taxon>
        <taxon>Metazoa</taxon>
        <taxon>Cnidaria</taxon>
        <taxon>Hydrozoa</taxon>
        <taxon>Hydroidolina</taxon>
        <taxon>Anthoathecata</taxon>
        <taxon>Aplanulata</taxon>
        <taxon>Hydridae</taxon>
        <taxon>Hydra</taxon>
    </lineage>
</organism>
<evidence type="ECO:0000256" key="5">
    <source>
        <dbReference type="ARBA" id="ARBA00022670"/>
    </source>
</evidence>
<evidence type="ECO:0000256" key="3">
    <source>
        <dbReference type="ARBA" id="ARBA00007182"/>
    </source>
</evidence>
<evidence type="ECO:0000259" key="13">
    <source>
        <dbReference type="Pfam" id="PF01088"/>
    </source>
</evidence>
<dbReference type="SUPFAM" id="SSF54001">
    <property type="entry name" value="Cysteine proteinases"/>
    <property type="match status" value="1"/>
</dbReference>
<dbReference type="InterPro" id="IPR041507">
    <property type="entry name" value="UCH_C"/>
</dbReference>
<feature type="coiled-coil region" evidence="11">
    <location>
        <begin position="390"/>
        <end position="419"/>
    </location>
</feature>
<dbReference type="Gene3D" id="1.20.58.860">
    <property type="match status" value="1"/>
</dbReference>
<dbReference type="PANTHER" id="PTHR10589:SF28">
    <property type="entry name" value="UBIQUITIN CARBOXYL-TERMINAL HYDROLASE BAP1"/>
    <property type="match status" value="1"/>
</dbReference>
<keyword evidence="8" id="KW-0788">Thiol protease</keyword>
<dbReference type="InterPro" id="IPR001578">
    <property type="entry name" value="Peptidase_C12_UCH"/>
</dbReference>
<evidence type="ECO:0000256" key="2">
    <source>
        <dbReference type="ARBA" id="ARBA00004123"/>
    </source>
</evidence>
<feature type="compositionally biased region" description="Low complexity" evidence="12">
    <location>
        <begin position="257"/>
        <end position="267"/>
    </location>
</feature>
<dbReference type="RefSeq" id="XP_065673584.1">
    <property type="nucleotide sequence ID" value="XM_065817512.1"/>
</dbReference>
<dbReference type="Pfam" id="PF01088">
    <property type="entry name" value="Peptidase_C12"/>
    <property type="match status" value="1"/>
</dbReference>
<keyword evidence="5" id="KW-0645">Protease</keyword>
<protein>
    <recommendedName>
        <fullName evidence="4">ubiquitinyl hydrolase 1</fullName>
        <ecNumber evidence="4">3.4.19.12</ecNumber>
    </recommendedName>
</protein>
<reference evidence="16" key="1">
    <citation type="submission" date="2025-08" db="UniProtKB">
        <authorList>
            <consortium name="RefSeq"/>
        </authorList>
    </citation>
    <scope>IDENTIFICATION</scope>
</reference>
<feature type="domain" description="UCH catalytic" evidence="13">
    <location>
        <begin position="3"/>
        <end position="176"/>
    </location>
</feature>
<dbReference type="Pfam" id="PF18031">
    <property type="entry name" value="UCH_C"/>
    <property type="match status" value="1"/>
</dbReference>
<evidence type="ECO:0000256" key="10">
    <source>
        <dbReference type="ARBA" id="ARBA00023242"/>
    </source>
</evidence>
<keyword evidence="15" id="KW-1185">Reference proteome</keyword>
<evidence type="ECO:0000256" key="1">
    <source>
        <dbReference type="ARBA" id="ARBA00000707"/>
    </source>
</evidence>
<evidence type="ECO:0000256" key="7">
    <source>
        <dbReference type="ARBA" id="ARBA00022801"/>
    </source>
</evidence>
<keyword evidence="11" id="KW-0175">Coiled coil</keyword>
<comment type="similarity">
    <text evidence="3">Belongs to the peptidase C12 family. BAP1 subfamily.</text>
</comment>